<dbReference type="PANTHER" id="PTHR10683">
    <property type="entry name" value="TRANSALDOLASE"/>
    <property type="match status" value="1"/>
</dbReference>
<dbReference type="GO" id="GO:0005975">
    <property type="term" value="P:carbohydrate metabolic process"/>
    <property type="evidence" value="ECO:0007669"/>
    <property type="project" value="InterPro"/>
</dbReference>
<dbReference type="PIRSF" id="PIRSF036915">
    <property type="entry name" value="Trnald_Bac_Plnt"/>
    <property type="match status" value="1"/>
</dbReference>
<evidence type="ECO:0000256" key="5">
    <source>
        <dbReference type="ARBA" id="ARBA00013151"/>
    </source>
</evidence>
<evidence type="ECO:0000256" key="4">
    <source>
        <dbReference type="ARBA" id="ARBA00008426"/>
    </source>
</evidence>
<dbReference type="PROSITE" id="PS01054">
    <property type="entry name" value="TRANSALDOLASE_1"/>
    <property type="match status" value="1"/>
</dbReference>
<dbReference type="NCBIfam" id="TIGR00876">
    <property type="entry name" value="tal_mycobact"/>
    <property type="match status" value="1"/>
</dbReference>
<evidence type="ECO:0000256" key="11">
    <source>
        <dbReference type="HAMAP-Rule" id="MF_00493"/>
    </source>
</evidence>
<dbReference type="PANTHER" id="PTHR10683:SF31">
    <property type="entry name" value="TRANSALDOLASE"/>
    <property type="match status" value="1"/>
</dbReference>
<dbReference type="AlphaFoldDB" id="A0AB38XPF6"/>
<dbReference type="GO" id="GO:0005737">
    <property type="term" value="C:cytoplasm"/>
    <property type="evidence" value="ECO:0007669"/>
    <property type="project" value="UniProtKB-SubCell"/>
</dbReference>
<dbReference type="NCBIfam" id="NF002881">
    <property type="entry name" value="PRK03343.1"/>
    <property type="match status" value="1"/>
</dbReference>
<keyword evidence="6 11" id="KW-0963">Cytoplasm</keyword>
<evidence type="ECO:0000256" key="8">
    <source>
        <dbReference type="ARBA" id="ARBA00023126"/>
    </source>
</evidence>
<gene>
    <name evidence="11 12" type="primary">tal</name>
    <name evidence="12" type="ORF">PIG85_00880</name>
</gene>
<dbReference type="RefSeq" id="WP_004806851.1">
    <property type="nucleotide sequence ID" value="NZ_CP116394.1"/>
</dbReference>
<evidence type="ECO:0000313" key="12">
    <source>
        <dbReference type="EMBL" id="WCE46232.1"/>
    </source>
</evidence>
<dbReference type="HAMAP" id="MF_00493">
    <property type="entry name" value="Transaldolase_2"/>
    <property type="match status" value="1"/>
</dbReference>
<proteinExistence type="inferred from homology"/>
<dbReference type="Pfam" id="PF00923">
    <property type="entry name" value="TAL_FSA"/>
    <property type="match status" value="1"/>
</dbReference>
<comment type="subcellular location">
    <subcellularLocation>
        <location evidence="2 11">Cytoplasm</location>
    </subcellularLocation>
</comment>
<evidence type="ECO:0000256" key="6">
    <source>
        <dbReference type="ARBA" id="ARBA00022490"/>
    </source>
</evidence>
<dbReference type="InterPro" id="IPR018225">
    <property type="entry name" value="Transaldolase_AS"/>
</dbReference>
<sequence length="368" mass="39145">MSGNLLELSSIGVSIWLDDLSRGRLESGNLRELIDSSSVVGVTTNPAIFNAAIGTGSQYADQIKELASKGADVGAAIEAMTTDDVRAACDLFAPIYEATHGRDGRVSIEVDPRLADKAEETVAAAKNLWQVVDRPNAMIKIPATAAGLEAIPEVIGAGISVNVTLIFSVPQYRQVVEAYWAGLEKAREAGIDLSTITSVASFFVSRVDALVDSLLDKKGGEEAAQLRSKAGVANARLAYEAYQESLQQERWTELARDGATKQRPLWASTGVKDPSLKPTLYVDELAAPDTVNTMPEKTMKAVAESAELHGDAVSANIGEAHQVFAALAEAGIDFSAVSRQLLDEGVKKFEVAWEELLASVKEALAASK</sequence>
<dbReference type="EC" id="2.2.1.2" evidence="5 11"/>
<reference evidence="12" key="1">
    <citation type="submission" date="2023-01" db="EMBL/GenBank/DDBJ databases">
        <title>Comparative Genomic Analysis of the Clinically-Derived Winkia Strain NY0527 Provides Evidence into the Taxonomic Reassignment of Winkia neuii and Characterizes Their Virulence Traits.</title>
        <authorList>
            <person name="Cai X."/>
            <person name="Peng Y."/>
            <person name="Li M."/>
            <person name="Qiu Y."/>
            <person name="Wang Y."/>
            <person name="Xu L."/>
            <person name="Hou Q."/>
        </authorList>
    </citation>
    <scope>NUCLEOTIDE SEQUENCE</scope>
    <source>
        <strain evidence="12">NY0527</strain>
    </source>
</reference>
<comment type="similarity">
    <text evidence="4 11">Belongs to the transaldolase family. Type 2 subfamily.</text>
</comment>
<dbReference type="GO" id="GO:0006098">
    <property type="term" value="P:pentose-phosphate shunt"/>
    <property type="evidence" value="ECO:0007669"/>
    <property type="project" value="UniProtKB-UniRule"/>
</dbReference>
<comment type="function">
    <text evidence="1 11">Transaldolase is important for the balance of metabolites in the pentose-phosphate pathway.</text>
</comment>
<name>A0AB38XPF6_9ACTO</name>
<dbReference type="EMBL" id="CP116394">
    <property type="protein sequence ID" value="WCE46232.1"/>
    <property type="molecule type" value="Genomic_DNA"/>
</dbReference>
<comment type="pathway">
    <text evidence="3 11">Carbohydrate degradation; pentose phosphate pathway; D-glyceraldehyde 3-phosphate and beta-D-fructose 6-phosphate from D-ribose 5-phosphate and D-xylulose 5-phosphate (non-oxidative stage): step 2/3.</text>
</comment>
<feature type="active site" description="Schiff-base intermediate with substrate" evidence="11">
    <location>
        <position position="140"/>
    </location>
</feature>
<dbReference type="KEGG" id="wne:PIG85_00880"/>
<evidence type="ECO:0000256" key="1">
    <source>
        <dbReference type="ARBA" id="ARBA00003518"/>
    </source>
</evidence>
<dbReference type="CDD" id="cd00955">
    <property type="entry name" value="Transaldolase_like"/>
    <property type="match status" value="1"/>
</dbReference>
<keyword evidence="8 11" id="KW-0570">Pentose shunt</keyword>
<evidence type="ECO:0000256" key="2">
    <source>
        <dbReference type="ARBA" id="ARBA00004496"/>
    </source>
</evidence>
<evidence type="ECO:0000256" key="10">
    <source>
        <dbReference type="ARBA" id="ARBA00048810"/>
    </source>
</evidence>
<evidence type="ECO:0000256" key="3">
    <source>
        <dbReference type="ARBA" id="ARBA00004857"/>
    </source>
</evidence>
<keyword evidence="7 11" id="KW-0808">Transferase</keyword>
<organism evidence="12 13">
    <name type="scientific">Winkia neuii subsp. anitrata</name>
    <dbReference type="NCBI Taxonomy" id="29318"/>
    <lineage>
        <taxon>Bacteria</taxon>
        <taxon>Bacillati</taxon>
        <taxon>Actinomycetota</taxon>
        <taxon>Actinomycetes</taxon>
        <taxon>Actinomycetales</taxon>
        <taxon>Actinomycetaceae</taxon>
        <taxon>Winkia</taxon>
    </lineage>
</organism>
<dbReference type="GO" id="GO:0004801">
    <property type="term" value="F:transaldolase activity"/>
    <property type="evidence" value="ECO:0007669"/>
    <property type="project" value="UniProtKB-UniRule"/>
</dbReference>
<comment type="catalytic activity">
    <reaction evidence="10 11">
        <text>D-sedoheptulose 7-phosphate + D-glyceraldehyde 3-phosphate = D-erythrose 4-phosphate + beta-D-fructose 6-phosphate</text>
        <dbReference type="Rhea" id="RHEA:17053"/>
        <dbReference type="ChEBI" id="CHEBI:16897"/>
        <dbReference type="ChEBI" id="CHEBI:57483"/>
        <dbReference type="ChEBI" id="CHEBI:57634"/>
        <dbReference type="ChEBI" id="CHEBI:59776"/>
        <dbReference type="EC" id="2.2.1.2"/>
    </reaction>
</comment>
<dbReference type="InterPro" id="IPR013785">
    <property type="entry name" value="Aldolase_TIM"/>
</dbReference>
<dbReference type="Proteomes" id="UP001211044">
    <property type="component" value="Chromosome"/>
</dbReference>
<dbReference type="InterPro" id="IPR001585">
    <property type="entry name" value="TAL/FSA"/>
</dbReference>
<dbReference type="Gene3D" id="3.20.20.70">
    <property type="entry name" value="Aldolase class I"/>
    <property type="match status" value="1"/>
</dbReference>
<dbReference type="SUPFAM" id="SSF51569">
    <property type="entry name" value="Aldolase"/>
    <property type="match status" value="1"/>
</dbReference>
<protein>
    <recommendedName>
        <fullName evidence="5 11">Transaldolase</fullName>
        <ecNumber evidence="5 11">2.2.1.2</ecNumber>
    </recommendedName>
</protein>
<keyword evidence="9 11" id="KW-0704">Schiff base</keyword>
<dbReference type="InterPro" id="IPR004732">
    <property type="entry name" value="Transaldolase_2"/>
</dbReference>
<accession>A0AB38XPF6</accession>
<evidence type="ECO:0000313" key="13">
    <source>
        <dbReference type="Proteomes" id="UP001211044"/>
    </source>
</evidence>
<evidence type="ECO:0000256" key="9">
    <source>
        <dbReference type="ARBA" id="ARBA00023270"/>
    </source>
</evidence>
<evidence type="ECO:0000256" key="7">
    <source>
        <dbReference type="ARBA" id="ARBA00022679"/>
    </source>
</evidence>